<name>A0AAP0HKD9_9MAGN</name>
<dbReference type="GO" id="GO:0006952">
    <property type="term" value="P:defense response"/>
    <property type="evidence" value="ECO:0007669"/>
    <property type="project" value="UniProtKB-KW"/>
</dbReference>
<evidence type="ECO:0000256" key="3">
    <source>
        <dbReference type="ARBA" id="ARBA00022821"/>
    </source>
</evidence>
<sequence length="99" mass="11143">MADAVLGPLFENLNSLIQREFGLLWGVKTEVRKLSRTLSTIQAVLADAEVQEVKSKAVQNWSAKLKDAAFDTEDILEDWATTDEPHLLHHRANRPTFGK</sequence>
<dbReference type="Gene3D" id="1.20.5.4130">
    <property type="match status" value="1"/>
</dbReference>
<gene>
    <name evidence="5" type="ORF">Syun_030306</name>
</gene>
<feature type="domain" description="Disease resistance N-terminal" evidence="4">
    <location>
        <begin position="5"/>
        <end position="86"/>
    </location>
</feature>
<evidence type="ECO:0000256" key="2">
    <source>
        <dbReference type="ARBA" id="ARBA00022741"/>
    </source>
</evidence>
<dbReference type="InterPro" id="IPR038005">
    <property type="entry name" value="RX-like_CC"/>
</dbReference>
<dbReference type="AlphaFoldDB" id="A0AAP0HKD9"/>
<protein>
    <recommendedName>
        <fullName evidence="4">Disease resistance N-terminal domain-containing protein</fullName>
    </recommendedName>
</protein>
<keyword evidence="2" id="KW-0547">Nucleotide-binding</keyword>
<evidence type="ECO:0000256" key="1">
    <source>
        <dbReference type="ARBA" id="ARBA00022737"/>
    </source>
</evidence>
<keyword evidence="3" id="KW-0611">Plant defense</keyword>
<evidence type="ECO:0000259" key="4">
    <source>
        <dbReference type="Pfam" id="PF18052"/>
    </source>
</evidence>
<keyword evidence="1" id="KW-0677">Repeat</keyword>
<dbReference type="InterPro" id="IPR041118">
    <property type="entry name" value="Rx_N"/>
</dbReference>
<dbReference type="CDD" id="cd14798">
    <property type="entry name" value="RX-CC_like"/>
    <property type="match status" value="1"/>
</dbReference>
<reference evidence="5 6" key="1">
    <citation type="submission" date="2024-01" db="EMBL/GenBank/DDBJ databases">
        <title>Genome assemblies of Stephania.</title>
        <authorList>
            <person name="Yang L."/>
        </authorList>
    </citation>
    <scope>NUCLEOTIDE SEQUENCE [LARGE SCALE GENOMIC DNA]</scope>
    <source>
        <strain evidence="5">YNDBR</strain>
        <tissue evidence="5">Leaf</tissue>
    </source>
</reference>
<evidence type="ECO:0000313" key="5">
    <source>
        <dbReference type="EMBL" id="KAK9087912.1"/>
    </source>
</evidence>
<dbReference type="Proteomes" id="UP001420932">
    <property type="component" value="Unassembled WGS sequence"/>
</dbReference>
<dbReference type="GO" id="GO:0000166">
    <property type="term" value="F:nucleotide binding"/>
    <property type="evidence" value="ECO:0007669"/>
    <property type="project" value="UniProtKB-KW"/>
</dbReference>
<accession>A0AAP0HKD9</accession>
<dbReference type="Pfam" id="PF18052">
    <property type="entry name" value="Rx_N"/>
    <property type="match status" value="1"/>
</dbReference>
<comment type="caution">
    <text evidence="5">The sequence shown here is derived from an EMBL/GenBank/DDBJ whole genome shotgun (WGS) entry which is preliminary data.</text>
</comment>
<dbReference type="EMBL" id="JBBNAF010000013">
    <property type="protein sequence ID" value="KAK9087912.1"/>
    <property type="molecule type" value="Genomic_DNA"/>
</dbReference>
<keyword evidence="6" id="KW-1185">Reference proteome</keyword>
<evidence type="ECO:0000313" key="6">
    <source>
        <dbReference type="Proteomes" id="UP001420932"/>
    </source>
</evidence>
<organism evidence="5 6">
    <name type="scientific">Stephania yunnanensis</name>
    <dbReference type="NCBI Taxonomy" id="152371"/>
    <lineage>
        <taxon>Eukaryota</taxon>
        <taxon>Viridiplantae</taxon>
        <taxon>Streptophyta</taxon>
        <taxon>Embryophyta</taxon>
        <taxon>Tracheophyta</taxon>
        <taxon>Spermatophyta</taxon>
        <taxon>Magnoliopsida</taxon>
        <taxon>Ranunculales</taxon>
        <taxon>Menispermaceae</taxon>
        <taxon>Menispermoideae</taxon>
        <taxon>Cissampelideae</taxon>
        <taxon>Stephania</taxon>
    </lineage>
</organism>
<proteinExistence type="predicted"/>